<gene>
    <name evidence="1" type="ORF">AVEN_60794_1</name>
</gene>
<proteinExistence type="predicted"/>
<organism evidence="1 2">
    <name type="scientific">Araneus ventricosus</name>
    <name type="common">Orbweaver spider</name>
    <name type="synonym">Epeira ventricosa</name>
    <dbReference type="NCBI Taxonomy" id="182803"/>
    <lineage>
        <taxon>Eukaryota</taxon>
        <taxon>Metazoa</taxon>
        <taxon>Ecdysozoa</taxon>
        <taxon>Arthropoda</taxon>
        <taxon>Chelicerata</taxon>
        <taxon>Arachnida</taxon>
        <taxon>Araneae</taxon>
        <taxon>Araneomorphae</taxon>
        <taxon>Entelegynae</taxon>
        <taxon>Araneoidea</taxon>
        <taxon>Araneidae</taxon>
        <taxon>Araneus</taxon>
    </lineage>
</organism>
<dbReference type="Proteomes" id="UP000499080">
    <property type="component" value="Unassembled WGS sequence"/>
</dbReference>
<comment type="caution">
    <text evidence="1">The sequence shown here is derived from an EMBL/GenBank/DDBJ whole genome shotgun (WGS) entry which is preliminary data.</text>
</comment>
<evidence type="ECO:0000313" key="2">
    <source>
        <dbReference type="Proteomes" id="UP000499080"/>
    </source>
</evidence>
<evidence type="ECO:0000313" key="1">
    <source>
        <dbReference type="EMBL" id="GBO24592.1"/>
    </source>
</evidence>
<accession>A0A4Y2VJ77</accession>
<dbReference type="AlphaFoldDB" id="A0A4Y2VJ77"/>
<sequence length="170" mass="18742">MDINAPVRCASDGVNGTQPTTACPPMGTSKCEPPGGTMPDGITHAKSPDGISKSKHRWCAARWETNGELALGKGRLRWSSNAKPPMACLPMVTAQMRNHCGTHRRPEEYRVFRLMGYSKSKTGAPLDGISEMQPTPAVRALPMISRIHRWYAPSDRHLMRTTCMRPDVIT</sequence>
<dbReference type="EMBL" id="BGPR01047547">
    <property type="protein sequence ID" value="GBO24592.1"/>
    <property type="molecule type" value="Genomic_DNA"/>
</dbReference>
<protein>
    <submittedName>
        <fullName evidence="1">Uncharacterized protein</fullName>
    </submittedName>
</protein>
<reference evidence="1 2" key="1">
    <citation type="journal article" date="2019" name="Sci. Rep.">
        <title>Orb-weaving spider Araneus ventricosus genome elucidates the spidroin gene catalogue.</title>
        <authorList>
            <person name="Kono N."/>
            <person name="Nakamura H."/>
            <person name="Ohtoshi R."/>
            <person name="Moran D.A.P."/>
            <person name="Shinohara A."/>
            <person name="Yoshida Y."/>
            <person name="Fujiwara M."/>
            <person name="Mori M."/>
            <person name="Tomita M."/>
            <person name="Arakawa K."/>
        </authorList>
    </citation>
    <scope>NUCLEOTIDE SEQUENCE [LARGE SCALE GENOMIC DNA]</scope>
</reference>
<keyword evidence="2" id="KW-1185">Reference proteome</keyword>
<name>A0A4Y2VJ77_ARAVE</name>